<dbReference type="PANTHER" id="PTHR48045">
    <property type="entry name" value="UDP-GLYCOSYLTRANSFERASE 72B1"/>
    <property type="match status" value="1"/>
</dbReference>
<dbReference type="GO" id="GO:0016757">
    <property type="term" value="F:glycosyltransferase activity"/>
    <property type="evidence" value="ECO:0007669"/>
    <property type="project" value="UniProtKB-KW"/>
</dbReference>
<dbReference type="AlphaFoldDB" id="A0ABD1UY25"/>
<proteinExistence type="inferred from homology"/>
<dbReference type="Gene3D" id="3.40.50.2000">
    <property type="entry name" value="Glycogen Phosphorylase B"/>
    <property type="match status" value="2"/>
</dbReference>
<sequence>MELEAKQSPQLPHIVMLPPPTLLGHLIPFIEFAKKLVFQYNFLVTFIIPNDGGSSINLQKALLEPLPTSINSIFLSPVSIDDLPEDACIETRMSISGIRSLPALHDKLNELNKSNGILALVVDLFCPFAIDVARKFSIPAYMFYIVSAMDLSLGLLNLHEADDEFSWSENGHEPEKIELPGSLVLQGADIPESLRDRNSDGYKWNTELYKKYKFADGIIINSFLDFERDAFNALEQDESSKPPIYLVGPLIQSGSDTESDSESKCLKWLNDQPPRSVLYVCFGSGATLSEEQFNELAFGLEISQQRFLWVVRSPQKNAAAAYCSTNQRSKSPFDFLPTGFLERTKDKGLVVDSWTPQVKILSHGSTGGFVTQCGWNAILESVVNGVPAIAWPLCFEQKMSAVFLTQGLKAAIRVKENENGVVERGHISNLVKELIEGEQGKQLQERMRDLKNDAAKALSPDGASTKSLYEVVQKWISTP</sequence>
<gene>
    <name evidence="6" type="ORF">Fot_22565</name>
</gene>
<keyword evidence="3 4" id="KW-0808">Transferase</keyword>
<evidence type="ECO:0000256" key="5">
    <source>
        <dbReference type="RuleBase" id="RU362057"/>
    </source>
</evidence>
<keyword evidence="7" id="KW-1185">Reference proteome</keyword>
<dbReference type="PANTHER" id="PTHR48045:SF11">
    <property type="entry name" value="UDP-GLYCOSYLTRANSFERASE 72B1"/>
    <property type="match status" value="1"/>
</dbReference>
<evidence type="ECO:0000256" key="3">
    <source>
        <dbReference type="ARBA" id="ARBA00022679"/>
    </source>
</evidence>
<keyword evidence="2 4" id="KW-0328">Glycosyltransferase</keyword>
<name>A0ABD1UY25_9LAMI</name>
<protein>
    <recommendedName>
        <fullName evidence="5">Glycosyltransferase</fullName>
        <ecNumber evidence="5">2.4.1.-</ecNumber>
    </recommendedName>
</protein>
<dbReference type="InterPro" id="IPR002213">
    <property type="entry name" value="UDP_glucos_trans"/>
</dbReference>
<dbReference type="Pfam" id="PF00201">
    <property type="entry name" value="UDPGT"/>
    <property type="match status" value="1"/>
</dbReference>
<evidence type="ECO:0000313" key="7">
    <source>
        <dbReference type="Proteomes" id="UP001604277"/>
    </source>
</evidence>
<reference evidence="7" key="1">
    <citation type="submission" date="2024-07" db="EMBL/GenBank/DDBJ databases">
        <title>Two chromosome-level genome assemblies of Korean endemic species Abeliophyllum distichum and Forsythia ovata (Oleaceae).</title>
        <authorList>
            <person name="Jang H."/>
        </authorList>
    </citation>
    <scope>NUCLEOTIDE SEQUENCE [LARGE SCALE GENOMIC DNA]</scope>
</reference>
<dbReference type="EC" id="2.4.1.-" evidence="5"/>
<evidence type="ECO:0000256" key="2">
    <source>
        <dbReference type="ARBA" id="ARBA00022676"/>
    </source>
</evidence>
<dbReference type="InterPro" id="IPR035595">
    <property type="entry name" value="UDP_glycos_trans_CS"/>
</dbReference>
<dbReference type="CDD" id="cd03784">
    <property type="entry name" value="GT1_Gtf-like"/>
    <property type="match status" value="1"/>
</dbReference>
<dbReference type="FunFam" id="3.40.50.2000:FF:000051">
    <property type="entry name" value="Glycosyltransferase"/>
    <property type="match status" value="1"/>
</dbReference>
<dbReference type="Proteomes" id="UP001604277">
    <property type="component" value="Unassembled WGS sequence"/>
</dbReference>
<evidence type="ECO:0000256" key="1">
    <source>
        <dbReference type="ARBA" id="ARBA00009995"/>
    </source>
</evidence>
<dbReference type="SUPFAM" id="SSF53756">
    <property type="entry name" value="UDP-Glycosyltransferase/glycogen phosphorylase"/>
    <property type="match status" value="1"/>
</dbReference>
<dbReference type="EMBL" id="JBFOLJ010000006">
    <property type="protein sequence ID" value="KAL2529964.1"/>
    <property type="molecule type" value="Genomic_DNA"/>
</dbReference>
<evidence type="ECO:0000256" key="4">
    <source>
        <dbReference type="RuleBase" id="RU003718"/>
    </source>
</evidence>
<organism evidence="6 7">
    <name type="scientific">Forsythia ovata</name>
    <dbReference type="NCBI Taxonomy" id="205694"/>
    <lineage>
        <taxon>Eukaryota</taxon>
        <taxon>Viridiplantae</taxon>
        <taxon>Streptophyta</taxon>
        <taxon>Embryophyta</taxon>
        <taxon>Tracheophyta</taxon>
        <taxon>Spermatophyta</taxon>
        <taxon>Magnoliopsida</taxon>
        <taxon>eudicotyledons</taxon>
        <taxon>Gunneridae</taxon>
        <taxon>Pentapetalae</taxon>
        <taxon>asterids</taxon>
        <taxon>lamiids</taxon>
        <taxon>Lamiales</taxon>
        <taxon>Oleaceae</taxon>
        <taxon>Forsythieae</taxon>
        <taxon>Forsythia</taxon>
    </lineage>
</organism>
<accession>A0ABD1UY25</accession>
<comment type="similarity">
    <text evidence="1 4">Belongs to the UDP-glycosyltransferase family.</text>
</comment>
<evidence type="ECO:0000313" key="6">
    <source>
        <dbReference type="EMBL" id="KAL2529964.1"/>
    </source>
</evidence>
<dbReference type="PROSITE" id="PS00375">
    <property type="entry name" value="UDPGT"/>
    <property type="match status" value="1"/>
</dbReference>
<comment type="caution">
    <text evidence="6">The sequence shown here is derived from an EMBL/GenBank/DDBJ whole genome shotgun (WGS) entry which is preliminary data.</text>
</comment>